<dbReference type="Gene3D" id="3.30.750.24">
    <property type="entry name" value="STAS domain"/>
    <property type="match status" value="1"/>
</dbReference>
<dbReference type="Proteomes" id="UP001219518">
    <property type="component" value="Unassembled WGS sequence"/>
</dbReference>
<feature type="transmembrane region" description="Helical" evidence="6">
    <location>
        <begin position="91"/>
        <end position="111"/>
    </location>
</feature>
<dbReference type="InterPro" id="IPR036513">
    <property type="entry name" value="STAS_dom_sf"/>
</dbReference>
<keyword evidence="2 6" id="KW-0812">Transmembrane</keyword>
<feature type="transmembrane region" description="Helical" evidence="6">
    <location>
        <begin position="162"/>
        <end position="186"/>
    </location>
</feature>
<organism evidence="8 9">
    <name type="scientific">Frankliniella fusca</name>
    <dbReference type="NCBI Taxonomy" id="407009"/>
    <lineage>
        <taxon>Eukaryota</taxon>
        <taxon>Metazoa</taxon>
        <taxon>Ecdysozoa</taxon>
        <taxon>Arthropoda</taxon>
        <taxon>Hexapoda</taxon>
        <taxon>Insecta</taxon>
        <taxon>Pterygota</taxon>
        <taxon>Neoptera</taxon>
        <taxon>Paraneoptera</taxon>
        <taxon>Thysanoptera</taxon>
        <taxon>Terebrantia</taxon>
        <taxon>Thripoidea</taxon>
        <taxon>Thripidae</taxon>
        <taxon>Frankliniella</taxon>
    </lineage>
</organism>
<comment type="caution">
    <text evidence="8">The sequence shown here is derived from an EMBL/GenBank/DDBJ whole genome shotgun (WGS) entry which is preliminary data.</text>
</comment>
<feature type="transmembrane region" description="Helical" evidence="6">
    <location>
        <begin position="348"/>
        <end position="371"/>
    </location>
</feature>
<keyword evidence="4 6" id="KW-0472">Membrane</keyword>
<gene>
    <name evidence="8" type="ORF">KUF71_005167</name>
</gene>
<evidence type="ECO:0000256" key="2">
    <source>
        <dbReference type="ARBA" id="ARBA00022692"/>
    </source>
</evidence>
<evidence type="ECO:0000313" key="8">
    <source>
        <dbReference type="EMBL" id="KAK3930433.1"/>
    </source>
</evidence>
<keyword evidence="9" id="KW-1185">Reference proteome</keyword>
<evidence type="ECO:0000259" key="7">
    <source>
        <dbReference type="Pfam" id="PF00916"/>
    </source>
</evidence>
<evidence type="ECO:0000313" key="9">
    <source>
        <dbReference type="Proteomes" id="UP001219518"/>
    </source>
</evidence>
<dbReference type="InterPro" id="IPR011547">
    <property type="entry name" value="SLC26A/SulP_dom"/>
</dbReference>
<feature type="region of interest" description="Disordered" evidence="5">
    <location>
        <begin position="1"/>
        <end position="50"/>
    </location>
</feature>
<feature type="transmembrane region" description="Helical" evidence="6">
    <location>
        <begin position="237"/>
        <end position="255"/>
    </location>
</feature>
<dbReference type="AlphaFoldDB" id="A0AAE1HZW0"/>
<dbReference type="InterPro" id="IPR001902">
    <property type="entry name" value="SLC26A/SulP_fam"/>
</dbReference>
<dbReference type="Pfam" id="PF00916">
    <property type="entry name" value="Sulfate_transp"/>
    <property type="match status" value="1"/>
</dbReference>
<reference evidence="8" key="2">
    <citation type="journal article" date="2023" name="BMC Genomics">
        <title>Pest status, molecular evolution, and epigenetic factors derived from the genome assembly of Frankliniella fusca, a thysanopteran phytovirus vector.</title>
        <authorList>
            <person name="Catto M.A."/>
            <person name="Labadie P.E."/>
            <person name="Jacobson A.L."/>
            <person name="Kennedy G.G."/>
            <person name="Srinivasan R."/>
            <person name="Hunt B.G."/>
        </authorList>
    </citation>
    <scope>NUCLEOTIDE SEQUENCE</scope>
    <source>
        <strain evidence="8">PL_HMW_Pooled</strain>
    </source>
</reference>
<evidence type="ECO:0000256" key="1">
    <source>
        <dbReference type="ARBA" id="ARBA00004141"/>
    </source>
</evidence>
<sequence length="661" mass="72333">MASDDTSYERLLSCPGPSSRRDSVQSEDGTCDGNKHIQHDETHDKNLPSQECGPYIRSQLASMCARHTLARRLPITQWLPHYTWNFFMHDLMAGLTVGMTAIPQGIAYAVVAGLEPQYGLYAGFMGSFMYVFFGSTKDITVGPTAIMALMTQTYVLNYGPDFAVLLTFLSGCMITLFGLLQLGFVVDFISMPVTIGFTSAAAITIATSQLKGLFGLKGKTDKFLDSLMNFFEHIHEARLWDAVLGISTIVALLLMQKLRVFRIKGNPQGQQVSKARRIFGNVMWLISLARNAIVVFFGIGLSYVLYINGHTPFSLTGKIAEGFPPFELPPFSTVFKNETYNFVEMTSALGSSIIAIPLISILESIAIAKAFSKGKAVDATQEMIAIGLGNIAGSFVRSMPITGSFTRTAVNNASGVRTQAGGIFTGLLVIGALGLLTSTFYFIPKATLSGLIMTAMFFMIEYEVVTLLWRTKRIDLIPLGATFVFCLLLGLEYGMIVGISVNLLILLYHSARPPVDMKWTVVNGCNVLLVAPAQSLAFPAAEYVREVIVADCNLHRDESQQSAVVIDGANLLYIDSTVAKVVKLLSEDLKVLEVPIFLWRWPSTVTQTLLGIDPKMKPLFKNGPSLDLVLNNLESCVRHEVEGLTDEDTTVSIMNGIHNVP</sequence>
<feature type="compositionally biased region" description="Basic and acidic residues" evidence="5">
    <location>
        <begin position="33"/>
        <end position="46"/>
    </location>
</feature>
<dbReference type="PANTHER" id="PTHR11814">
    <property type="entry name" value="SULFATE TRANSPORTER"/>
    <property type="match status" value="1"/>
</dbReference>
<dbReference type="EMBL" id="JAHWGI010001411">
    <property type="protein sequence ID" value="KAK3930433.1"/>
    <property type="molecule type" value="Genomic_DNA"/>
</dbReference>
<name>A0AAE1HZW0_9NEOP</name>
<evidence type="ECO:0000256" key="5">
    <source>
        <dbReference type="SAM" id="MobiDB-lite"/>
    </source>
</evidence>
<feature type="transmembrane region" description="Helical" evidence="6">
    <location>
        <begin position="450"/>
        <end position="469"/>
    </location>
</feature>
<dbReference type="GO" id="GO:0055085">
    <property type="term" value="P:transmembrane transport"/>
    <property type="evidence" value="ECO:0007669"/>
    <property type="project" value="InterPro"/>
</dbReference>
<comment type="subcellular location">
    <subcellularLocation>
        <location evidence="1">Membrane</location>
        <topology evidence="1">Multi-pass membrane protein</topology>
    </subcellularLocation>
</comment>
<feature type="transmembrane region" description="Helical" evidence="6">
    <location>
        <begin position="481"/>
        <end position="508"/>
    </location>
</feature>
<evidence type="ECO:0000256" key="4">
    <source>
        <dbReference type="ARBA" id="ARBA00023136"/>
    </source>
</evidence>
<protein>
    <submittedName>
        <fullName evidence="8">Sodium-independent sulfate anion transporter</fullName>
    </submittedName>
</protein>
<dbReference type="SUPFAM" id="SSF52091">
    <property type="entry name" value="SpoIIaa-like"/>
    <property type="match status" value="1"/>
</dbReference>
<feature type="domain" description="SLC26A/SulP transporter" evidence="7">
    <location>
        <begin position="87"/>
        <end position="477"/>
    </location>
</feature>
<reference evidence="8" key="1">
    <citation type="submission" date="2021-07" db="EMBL/GenBank/DDBJ databases">
        <authorList>
            <person name="Catto M.A."/>
            <person name="Jacobson A."/>
            <person name="Kennedy G."/>
            <person name="Labadie P."/>
            <person name="Hunt B.G."/>
            <person name="Srinivasan R."/>
        </authorList>
    </citation>
    <scope>NUCLEOTIDE SEQUENCE</scope>
    <source>
        <strain evidence="8">PL_HMW_Pooled</strain>
        <tissue evidence="8">Head</tissue>
    </source>
</reference>
<evidence type="ECO:0000256" key="6">
    <source>
        <dbReference type="SAM" id="Phobius"/>
    </source>
</evidence>
<feature type="transmembrane region" description="Helical" evidence="6">
    <location>
        <begin position="282"/>
        <end position="306"/>
    </location>
</feature>
<keyword evidence="3 6" id="KW-1133">Transmembrane helix</keyword>
<accession>A0AAE1HZW0</accession>
<feature type="transmembrane region" description="Helical" evidence="6">
    <location>
        <begin position="423"/>
        <end position="443"/>
    </location>
</feature>
<proteinExistence type="predicted"/>
<dbReference type="GO" id="GO:0016020">
    <property type="term" value="C:membrane"/>
    <property type="evidence" value="ECO:0007669"/>
    <property type="project" value="UniProtKB-SubCell"/>
</dbReference>
<evidence type="ECO:0000256" key="3">
    <source>
        <dbReference type="ARBA" id="ARBA00022989"/>
    </source>
</evidence>